<evidence type="ECO:0000313" key="3">
    <source>
        <dbReference type="EMBL" id="MDW4825438.1"/>
    </source>
</evidence>
<keyword evidence="5" id="KW-1185">Reference proteome</keyword>
<dbReference type="EMBL" id="JAPMLD010000007">
    <property type="protein sequence ID" value="MDW4825438.1"/>
    <property type="molecule type" value="Genomic_DNA"/>
</dbReference>
<feature type="compositionally biased region" description="Polar residues" evidence="1">
    <location>
        <begin position="52"/>
        <end position="61"/>
    </location>
</feature>
<evidence type="ECO:0000313" key="2">
    <source>
        <dbReference type="EMBL" id="MDR8522446.1"/>
    </source>
</evidence>
<feature type="compositionally biased region" description="Basic and acidic residues" evidence="1">
    <location>
        <begin position="93"/>
        <end position="109"/>
    </location>
</feature>
<feature type="compositionally biased region" description="Polar residues" evidence="1">
    <location>
        <begin position="1"/>
        <end position="21"/>
    </location>
</feature>
<dbReference type="RefSeq" id="WP_310653802.1">
    <property type="nucleotide sequence ID" value="NZ_JAPMLA010000007.1"/>
</dbReference>
<feature type="region of interest" description="Disordered" evidence="1">
    <location>
        <begin position="1"/>
        <end position="116"/>
    </location>
</feature>
<organism evidence="2 4">
    <name type="scientific">Shewanella fidelis</name>
    <dbReference type="NCBI Taxonomy" id="173509"/>
    <lineage>
        <taxon>Bacteria</taxon>
        <taxon>Pseudomonadati</taxon>
        <taxon>Pseudomonadota</taxon>
        <taxon>Gammaproteobacteria</taxon>
        <taxon>Alteromonadales</taxon>
        <taxon>Shewanellaceae</taxon>
        <taxon>Shewanella</taxon>
    </lineage>
</organism>
<proteinExistence type="predicted"/>
<comment type="caution">
    <text evidence="2">The sequence shown here is derived from an EMBL/GenBank/DDBJ whole genome shotgun (WGS) entry which is preliminary data.</text>
</comment>
<accession>A0AAW8NJU4</accession>
<name>A0AAW8NJU4_9GAMM</name>
<gene>
    <name evidence="2" type="ORF">OS133_01880</name>
    <name evidence="3" type="ORF">OS134_15315</name>
</gene>
<dbReference type="Proteomes" id="UP001259340">
    <property type="component" value="Unassembled WGS sequence"/>
</dbReference>
<sequence>MTSICSAANQNNMTAGANISPKTKDLSAQQTTSSSATTLVDNQSASKPLPNTGDSTSVTLSTAAQDKLAAEQAAAKTPASTAKTEQTAEQVSEADKLAKADKVDASADKSDDEEGNDIESFLFGTLGLDKPEDIDENGEASYSVRQYVKAAATVGSMIAMLI</sequence>
<dbReference type="Proteomes" id="UP001271263">
    <property type="component" value="Unassembled WGS sequence"/>
</dbReference>
<reference evidence="3 5" key="1">
    <citation type="journal article" date="2022" name="bioRxiv">
        <title>Prophages regulate Shewanella fidelis 3313 motility and biofilm formation: implications for gut colonization dynamics in Ciona robusta.</title>
        <authorList>
            <person name="Natarajan O."/>
            <person name="Gibboney S.L."/>
            <person name="Young M.N."/>
            <person name="Lim S.J."/>
            <person name="Pluta N."/>
            <person name="Atkinson C.G."/>
            <person name="Leigh B.A."/>
            <person name="Liberti A."/>
            <person name="Kees E.D."/>
            <person name="Breitbart M."/>
            <person name="Gralnick J.A."/>
            <person name="Dishaw L.J."/>
        </authorList>
    </citation>
    <scope>NUCLEOTIDE SEQUENCE [LARGE SCALE GENOMIC DNA]</scope>
    <source>
        <strain evidence="3 5">JG4066</strain>
    </source>
</reference>
<evidence type="ECO:0000313" key="4">
    <source>
        <dbReference type="Proteomes" id="UP001259340"/>
    </source>
</evidence>
<evidence type="ECO:0000313" key="5">
    <source>
        <dbReference type="Proteomes" id="UP001271263"/>
    </source>
</evidence>
<dbReference type="AlphaFoldDB" id="A0AAW8NJU4"/>
<feature type="compositionally biased region" description="Low complexity" evidence="1">
    <location>
        <begin position="62"/>
        <end position="84"/>
    </location>
</feature>
<evidence type="ECO:0000256" key="1">
    <source>
        <dbReference type="SAM" id="MobiDB-lite"/>
    </source>
</evidence>
<dbReference type="EMBL" id="JAPMLE010000001">
    <property type="protein sequence ID" value="MDR8522446.1"/>
    <property type="molecule type" value="Genomic_DNA"/>
</dbReference>
<protein>
    <submittedName>
        <fullName evidence="2">Uncharacterized protein</fullName>
    </submittedName>
</protein>
<reference evidence="2" key="2">
    <citation type="submission" date="2022-11" db="EMBL/GenBank/DDBJ databases">
        <title>Prophages regulate Shewanella fidelis motility and biofilm formation: implications for gut colonization dynamics in Ciona robusta.</title>
        <authorList>
            <person name="Natarajan O."/>
            <person name="Gibboney S.L."/>
            <person name="Young M.N."/>
            <person name="Lim S.J."/>
            <person name="Pluta N."/>
            <person name="Atkinson C.G.F."/>
            <person name="Leigh B.A."/>
            <person name="Liberti A."/>
            <person name="Kees E."/>
            <person name="Breitbart M."/>
            <person name="Gralnick J."/>
            <person name="Dishaw L.J."/>
        </authorList>
    </citation>
    <scope>NUCLEOTIDE SEQUENCE</scope>
    <source>
        <strain evidence="2">3313</strain>
    </source>
</reference>
<feature type="compositionally biased region" description="Low complexity" evidence="1">
    <location>
        <begin position="27"/>
        <end position="38"/>
    </location>
</feature>